<dbReference type="AlphaFoldDB" id="A0A511NIH8"/>
<evidence type="ECO:0000313" key="2">
    <source>
        <dbReference type="EMBL" id="GEM52477.1"/>
    </source>
</evidence>
<organism evidence="2 3">
    <name type="scientific">Empedobacter brevis NBRC 14943 = ATCC 43319</name>
    <dbReference type="NCBI Taxonomy" id="1218108"/>
    <lineage>
        <taxon>Bacteria</taxon>
        <taxon>Pseudomonadati</taxon>
        <taxon>Bacteroidota</taxon>
        <taxon>Flavobacteriia</taxon>
        <taxon>Flavobacteriales</taxon>
        <taxon>Weeksellaceae</taxon>
        <taxon>Empedobacter</taxon>
    </lineage>
</organism>
<evidence type="ECO:0000313" key="3">
    <source>
        <dbReference type="Proteomes" id="UP000321245"/>
    </source>
</evidence>
<proteinExistence type="predicted"/>
<dbReference type="EMBL" id="BJXC01000015">
    <property type="protein sequence ID" value="GEM52477.1"/>
    <property type="molecule type" value="Genomic_DNA"/>
</dbReference>
<dbReference type="RefSeq" id="WP_051094541.1">
    <property type="nucleotide sequence ID" value="NZ_BJXC01000015.1"/>
</dbReference>
<dbReference type="Pfam" id="PF04389">
    <property type="entry name" value="Peptidase_M28"/>
    <property type="match status" value="1"/>
</dbReference>
<dbReference type="SUPFAM" id="SSF53187">
    <property type="entry name" value="Zn-dependent exopeptidases"/>
    <property type="match status" value="1"/>
</dbReference>
<feature type="domain" description="Peptidase M28" evidence="1">
    <location>
        <begin position="239"/>
        <end position="429"/>
    </location>
</feature>
<name>A0A511NIH8_9FLAO</name>
<dbReference type="GO" id="GO:0008235">
    <property type="term" value="F:metalloexopeptidase activity"/>
    <property type="evidence" value="ECO:0007669"/>
    <property type="project" value="InterPro"/>
</dbReference>
<dbReference type="Gene3D" id="3.40.630.10">
    <property type="entry name" value="Zn peptidases"/>
    <property type="match status" value="1"/>
</dbReference>
<protein>
    <recommendedName>
        <fullName evidence="1">Peptidase M28 domain-containing protein</fullName>
    </recommendedName>
</protein>
<dbReference type="STRING" id="1218108.GCA_000382425_01775"/>
<dbReference type="InterPro" id="IPR007484">
    <property type="entry name" value="Peptidase_M28"/>
</dbReference>
<comment type="caution">
    <text evidence="2">The sequence shown here is derived from an EMBL/GenBank/DDBJ whole genome shotgun (WGS) entry which is preliminary data.</text>
</comment>
<dbReference type="GO" id="GO:0006508">
    <property type="term" value="P:proteolysis"/>
    <property type="evidence" value="ECO:0007669"/>
    <property type="project" value="InterPro"/>
</dbReference>
<gene>
    <name evidence="2" type="ORF">EB1_22670</name>
</gene>
<sequence>MLTLKIRFFGLIFWLGILVGNAQSFDKKYFKTILDSLTSDSFAGRGYVEDGMMNAGMYLQNEFQKNGVKAFSENYEQTFTFPINVIKESKLKINGSELKYGIDFIVKPSSQSVSESKLPFYIVDTQHYIESFQSKEKTRAFIVKDAELQKRKNIILPPLPTVVDSIQKYYKQWANIYEKDDNTSRAIFRFTSDKLIASLSQRQSPVSEFIISDKYYTKKLRINSFSVESEFHSDFEAKNIIGYIEGKNNDSIVVISAHYDHLGKVGQTIFPGASDNASGTAMMMTLMNYFSQYQPKYKTVFMAFAAEEAGILGADYYVNHPLFPLSKIKFLVNLDIMGAGDKGIQVVNGKIFTKEFEKLIEINSKNDYLREVKIRGESCNSDHCPFFLNGVPSFFIYTLGGKGFYHDPNDTVENLDLSYSEKVYNLLRDFIEKL</sequence>
<evidence type="ECO:0000259" key="1">
    <source>
        <dbReference type="Pfam" id="PF04389"/>
    </source>
</evidence>
<dbReference type="PANTHER" id="PTHR12147:SF26">
    <property type="entry name" value="PEPTIDASE M28 DOMAIN-CONTAINING PROTEIN"/>
    <property type="match status" value="1"/>
</dbReference>
<dbReference type="GeneID" id="84651786"/>
<dbReference type="Proteomes" id="UP000321245">
    <property type="component" value="Unassembled WGS sequence"/>
</dbReference>
<dbReference type="PANTHER" id="PTHR12147">
    <property type="entry name" value="METALLOPEPTIDASE M28 FAMILY MEMBER"/>
    <property type="match status" value="1"/>
</dbReference>
<keyword evidence="3" id="KW-1185">Reference proteome</keyword>
<dbReference type="InterPro" id="IPR045175">
    <property type="entry name" value="M28_fam"/>
</dbReference>
<reference evidence="2 3" key="1">
    <citation type="submission" date="2019-07" db="EMBL/GenBank/DDBJ databases">
        <title>Whole genome shotgun sequence of Empedobacter brevis NBRC 14943.</title>
        <authorList>
            <person name="Hosoyama A."/>
            <person name="Uohara A."/>
            <person name="Ohji S."/>
            <person name="Ichikawa N."/>
        </authorList>
    </citation>
    <scope>NUCLEOTIDE SEQUENCE [LARGE SCALE GENOMIC DNA]</scope>
    <source>
        <strain evidence="2 3">NBRC 14943</strain>
    </source>
</reference>
<accession>A0A511NIH8</accession>